<dbReference type="AlphaFoldDB" id="A0A1G9KK53"/>
<dbReference type="SUPFAM" id="SSF53474">
    <property type="entry name" value="alpha/beta-Hydrolases"/>
    <property type="match status" value="1"/>
</dbReference>
<dbReference type="PANTHER" id="PTHR43798:SF5">
    <property type="entry name" value="MONOACYLGLYCEROL LIPASE ABHD6"/>
    <property type="match status" value="1"/>
</dbReference>
<evidence type="ECO:0000313" key="2">
    <source>
        <dbReference type="EMBL" id="SDL50032.1"/>
    </source>
</evidence>
<reference evidence="2 3" key="1">
    <citation type="submission" date="2016-10" db="EMBL/GenBank/DDBJ databases">
        <authorList>
            <person name="de Groot N.N."/>
        </authorList>
    </citation>
    <scope>NUCLEOTIDE SEQUENCE [LARGE SCALE GENOMIC DNA]</scope>
    <source>
        <strain evidence="2 3">CGMCC 1.9159</strain>
    </source>
</reference>
<dbReference type="GO" id="GO:0047372">
    <property type="term" value="F:monoacylglycerol lipase activity"/>
    <property type="evidence" value="ECO:0007669"/>
    <property type="project" value="TreeGrafter"/>
</dbReference>
<proteinExistence type="predicted"/>
<dbReference type="Proteomes" id="UP000199475">
    <property type="component" value="Unassembled WGS sequence"/>
</dbReference>
<dbReference type="Gene3D" id="3.40.50.1820">
    <property type="entry name" value="alpha/beta hydrolase"/>
    <property type="match status" value="1"/>
</dbReference>
<feature type="domain" description="AB hydrolase-1" evidence="1">
    <location>
        <begin position="35"/>
        <end position="245"/>
    </location>
</feature>
<dbReference type="EMBL" id="FNGP01000003">
    <property type="protein sequence ID" value="SDL50032.1"/>
    <property type="molecule type" value="Genomic_DNA"/>
</dbReference>
<dbReference type="GO" id="GO:0016020">
    <property type="term" value="C:membrane"/>
    <property type="evidence" value="ECO:0007669"/>
    <property type="project" value="TreeGrafter"/>
</dbReference>
<dbReference type="Pfam" id="PF12697">
    <property type="entry name" value="Abhydrolase_6"/>
    <property type="match status" value="1"/>
</dbReference>
<dbReference type="InterPro" id="IPR029058">
    <property type="entry name" value="AB_hydrolase_fold"/>
</dbReference>
<dbReference type="RefSeq" id="WP_176761714.1">
    <property type="nucleotide sequence ID" value="NZ_FNGP01000003.1"/>
</dbReference>
<dbReference type="PANTHER" id="PTHR43798">
    <property type="entry name" value="MONOACYLGLYCEROL LIPASE"/>
    <property type="match status" value="1"/>
</dbReference>
<evidence type="ECO:0000313" key="3">
    <source>
        <dbReference type="Proteomes" id="UP000199475"/>
    </source>
</evidence>
<organism evidence="2 3">
    <name type="scientific">Tessaracoccus oleiagri</name>
    <dbReference type="NCBI Taxonomy" id="686624"/>
    <lineage>
        <taxon>Bacteria</taxon>
        <taxon>Bacillati</taxon>
        <taxon>Actinomycetota</taxon>
        <taxon>Actinomycetes</taxon>
        <taxon>Propionibacteriales</taxon>
        <taxon>Propionibacteriaceae</taxon>
        <taxon>Tessaracoccus</taxon>
    </lineage>
</organism>
<accession>A0A1G9KK53</accession>
<dbReference type="STRING" id="686624.SAMN04488242_1683"/>
<protein>
    <submittedName>
        <fullName evidence="2">Pimeloyl-ACP methyl ester carboxylesterase</fullName>
    </submittedName>
</protein>
<sequence>MQELEGFDRSTRRVRDLEVAVLDSRPDASPSTPVFVLVHGLGVSSLYFRPFAQRLAERARVVALDLPGFGHTDAPDRALRIPGFAHSVVDVVSQLGLEAPILVGHSMGCQVVVEALALEPQLARAAVLMGPVVRPEDRRPVTVVRRFLKAASAETPASAWLSVAAFLRCGPRWFVEIFPAMTDYRIEERIGDVSVPVTLVAGERDALAPAGWLELLRERAGGPATSHVVPGAAHQVMVSHADEAVRLCTTAGARP</sequence>
<keyword evidence="3" id="KW-1185">Reference proteome</keyword>
<dbReference type="GO" id="GO:0046464">
    <property type="term" value="P:acylglycerol catabolic process"/>
    <property type="evidence" value="ECO:0007669"/>
    <property type="project" value="TreeGrafter"/>
</dbReference>
<name>A0A1G9KK53_9ACTN</name>
<gene>
    <name evidence="2" type="ORF">SAMN04488242_1683</name>
</gene>
<dbReference type="InterPro" id="IPR000073">
    <property type="entry name" value="AB_hydrolase_1"/>
</dbReference>
<evidence type="ECO:0000259" key="1">
    <source>
        <dbReference type="Pfam" id="PF12697"/>
    </source>
</evidence>
<dbReference type="InterPro" id="IPR050266">
    <property type="entry name" value="AB_hydrolase_sf"/>
</dbReference>